<name>A0A1W1YGT5_9BURK</name>
<dbReference type="OrthoDB" id="9802554at2"/>
<evidence type="ECO:0000256" key="1">
    <source>
        <dbReference type="ARBA" id="ARBA00022793"/>
    </source>
</evidence>
<evidence type="ECO:0000313" key="7">
    <source>
        <dbReference type="EMBL" id="SMC35356.1"/>
    </source>
</evidence>
<dbReference type="Gene3D" id="3.40.50.10300">
    <property type="entry name" value="CoaB-like"/>
    <property type="match status" value="1"/>
</dbReference>
<keyword evidence="3" id="KW-0511">Multifunctional enzyme</keyword>
<evidence type="ECO:0000259" key="5">
    <source>
        <dbReference type="Pfam" id="PF02441"/>
    </source>
</evidence>
<comment type="pathway">
    <text evidence="3 4">Cofactor biosynthesis; coenzyme A biosynthesis; CoA from (R)-pantothenate: step 2/5.</text>
</comment>
<comment type="catalytic activity">
    <reaction evidence="3 4">
        <text>(R)-4'-phosphopantothenate + L-cysteine + CTP = N-[(R)-4-phosphopantothenoyl]-L-cysteine + CMP + diphosphate + H(+)</text>
        <dbReference type="Rhea" id="RHEA:19397"/>
        <dbReference type="ChEBI" id="CHEBI:10986"/>
        <dbReference type="ChEBI" id="CHEBI:15378"/>
        <dbReference type="ChEBI" id="CHEBI:33019"/>
        <dbReference type="ChEBI" id="CHEBI:35235"/>
        <dbReference type="ChEBI" id="CHEBI:37563"/>
        <dbReference type="ChEBI" id="CHEBI:59458"/>
        <dbReference type="ChEBI" id="CHEBI:60377"/>
        <dbReference type="EC" id="6.3.2.5"/>
    </reaction>
</comment>
<feature type="region of interest" description="Phosphopantothenate--cysteine ligase" evidence="3">
    <location>
        <begin position="206"/>
        <end position="416"/>
    </location>
</feature>
<feature type="active site" description="Proton donor" evidence="3">
    <location>
        <position position="174"/>
    </location>
</feature>
<comment type="pathway">
    <text evidence="3 4">Cofactor biosynthesis; coenzyme A biosynthesis; CoA from (R)-pantothenate: step 3/5.</text>
</comment>
<keyword evidence="3 4" id="KW-0288">FMN</keyword>
<dbReference type="Pfam" id="PF04127">
    <property type="entry name" value="DFP"/>
    <property type="match status" value="1"/>
</dbReference>
<accession>A0A1W1YGT5</accession>
<keyword evidence="3 4" id="KW-0285">Flavoprotein</keyword>
<evidence type="ECO:0000259" key="6">
    <source>
        <dbReference type="Pfam" id="PF04127"/>
    </source>
</evidence>
<feature type="binding site" evidence="3">
    <location>
        <position position="358"/>
    </location>
    <ligand>
        <name>CTP</name>
        <dbReference type="ChEBI" id="CHEBI:37563"/>
    </ligand>
</feature>
<comment type="catalytic activity">
    <reaction evidence="3 4">
        <text>N-[(R)-4-phosphopantothenoyl]-L-cysteine + H(+) = (R)-4'-phosphopantetheine + CO2</text>
        <dbReference type="Rhea" id="RHEA:16793"/>
        <dbReference type="ChEBI" id="CHEBI:15378"/>
        <dbReference type="ChEBI" id="CHEBI:16526"/>
        <dbReference type="ChEBI" id="CHEBI:59458"/>
        <dbReference type="ChEBI" id="CHEBI:61723"/>
        <dbReference type="EC" id="4.1.1.36"/>
    </reaction>
</comment>
<dbReference type="GO" id="GO:0015941">
    <property type="term" value="P:pantothenate catabolic process"/>
    <property type="evidence" value="ECO:0007669"/>
    <property type="project" value="InterPro"/>
</dbReference>
<comment type="cofactor">
    <cofactor evidence="3">
        <name>Mg(2+)</name>
        <dbReference type="ChEBI" id="CHEBI:18420"/>
    </cofactor>
</comment>
<comment type="similarity">
    <text evidence="3 4">In the C-terminal section; belongs to the PPC synthetase family.</text>
</comment>
<dbReference type="HAMAP" id="MF_02225">
    <property type="entry name" value="CoaBC"/>
    <property type="match status" value="1"/>
</dbReference>
<dbReference type="GO" id="GO:0015937">
    <property type="term" value="P:coenzyme A biosynthetic process"/>
    <property type="evidence" value="ECO:0007669"/>
    <property type="project" value="UniProtKB-UniRule"/>
</dbReference>
<dbReference type="GO" id="GO:0046872">
    <property type="term" value="F:metal ion binding"/>
    <property type="evidence" value="ECO:0007669"/>
    <property type="project" value="UniProtKB-KW"/>
</dbReference>
<comment type="caution">
    <text evidence="3">Lacks conserved residue(s) required for the propagation of feature annotation.</text>
</comment>
<organism evidence="7 8">
    <name type="scientific">Polynucleobacter kasalickyi</name>
    <dbReference type="NCBI Taxonomy" id="1938817"/>
    <lineage>
        <taxon>Bacteria</taxon>
        <taxon>Pseudomonadati</taxon>
        <taxon>Pseudomonadota</taxon>
        <taxon>Betaproteobacteria</taxon>
        <taxon>Burkholderiales</taxon>
        <taxon>Burkholderiaceae</taxon>
        <taxon>Polynucleobacter</taxon>
    </lineage>
</organism>
<reference evidence="7 8" key="1">
    <citation type="submission" date="2017-04" db="EMBL/GenBank/DDBJ databases">
        <authorList>
            <person name="Afonso C.L."/>
            <person name="Miller P.J."/>
            <person name="Scott M.A."/>
            <person name="Spackman E."/>
            <person name="Goraichik I."/>
            <person name="Dimitrov K.M."/>
            <person name="Suarez D.L."/>
            <person name="Swayne D.E."/>
        </authorList>
    </citation>
    <scope>NUCLEOTIDE SEQUENCE [LARGE SCALE GENOMIC DNA]</scope>
    <source>
        <strain evidence="7 8">VK13</strain>
    </source>
</reference>
<sequence length="416" mass="44955">MLDTTNQFSLYQKKILLGITGGIAAYKTPELVRALIKEGATVQVVMTQSATQFVTPTTLQAVSGLPVYISQWDNRISNGMPHIELSRDADLILIAPASADFMAKHSLGLADDLLSTLCLARGHEVDGAIKDCPLVMVPAMNRQMWEHAATQRSVERLVKDGVTLLGPASGAQACGEVGMGRMLEPFEILDGVIAFFQPKLLKGLRVLITAGPTYEPIDPVRGVTNLSSGKMGFAIAKAALESGAEVHLVSGPVSLPTPLEFTGKVNRTNVQTAKEMMHVVANSPCDVFFSVAAVADWTIKNRQAQKIKKTSEQSSPILEFELNPDILATIAQSSINQRPFCVGFAAESENIEAYAQQKRIKKNIPMLIANHGPSTFGQDSNQVSIIDELGIFPVEETNKLAIARVIVAELAKRLRP</sequence>
<evidence type="ECO:0000313" key="8">
    <source>
        <dbReference type="Proteomes" id="UP000192708"/>
    </source>
</evidence>
<feature type="binding site" evidence="3">
    <location>
        <position position="344"/>
    </location>
    <ligand>
        <name>CTP</name>
        <dbReference type="ChEBI" id="CHEBI:37563"/>
    </ligand>
</feature>
<dbReference type="InterPro" id="IPR003382">
    <property type="entry name" value="Flavoprotein"/>
</dbReference>
<dbReference type="AlphaFoldDB" id="A0A1W1YGT5"/>
<dbReference type="NCBIfam" id="TIGR00521">
    <property type="entry name" value="coaBC_dfp"/>
    <property type="match status" value="1"/>
</dbReference>
<evidence type="ECO:0000256" key="4">
    <source>
        <dbReference type="RuleBase" id="RU364078"/>
    </source>
</evidence>
<dbReference type="Pfam" id="PF02441">
    <property type="entry name" value="Flavoprotein"/>
    <property type="match status" value="1"/>
</dbReference>
<keyword evidence="3 4" id="KW-0436">Ligase</keyword>
<dbReference type="SUPFAM" id="SSF52507">
    <property type="entry name" value="Homo-oligomeric flavin-containing Cys decarboxylases, HFCD"/>
    <property type="match status" value="1"/>
</dbReference>
<keyword evidence="8" id="KW-1185">Reference proteome</keyword>
<dbReference type="Gene3D" id="3.40.50.1950">
    <property type="entry name" value="Flavin prenyltransferase-like"/>
    <property type="match status" value="1"/>
</dbReference>
<dbReference type="PANTHER" id="PTHR14359">
    <property type="entry name" value="HOMO-OLIGOMERIC FLAVIN CONTAINING CYS DECARBOXYLASE FAMILY"/>
    <property type="match status" value="1"/>
</dbReference>
<dbReference type="GO" id="GO:0004633">
    <property type="term" value="F:phosphopantothenoylcysteine decarboxylase activity"/>
    <property type="evidence" value="ECO:0007669"/>
    <property type="project" value="UniProtKB-UniRule"/>
</dbReference>
<dbReference type="SUPFAM" id="SSF102645">
    <property type="entry name" value="CoaB-like"/>
    <property type="match status" value="1"/>
</dbReference>
<dbReference type="PANTHER" id="PTHR14359:SF6">
    <property type="entry name" value="PHOSPHOPANTOTHENOYLCYSTEINE DECARBOXYLASE"/>
    <property type="match status" value="1"/>
</dbReference>
<dbReference type="InterPro" id="IPR007085">
    <property type="entry name" value="DNA/pantothenate-metab_flavo_C"/>
</dbReference>
<dbReference type="GO" id="GO:0010181">
    <property type="term" value="F:FMN binding"/>
    <property type="evidence" value="ECO:0007669"/>
    <property type="project" value="UniProtKB-UniRule"/>
</dbReference>
<evidence type="ECO:0000256" key="3">
    <source>
        <dbReference type="HAMAP-Rule" id="MF_02225"/>
    </source>
</evidence>
<feature type="domain" description="DNA/pantothenate metabolism flavoprotein C-terminal" evidence="6">
    <location>
        <begin position="201"/>
        <end position="412"/>
    </location>
</feature>
<dbReference type="Proteomes" id="UP000192708">
    <property type="component" value="Unassembled WGS sequence"/>
</dbReference>
<comment type="similarity">
    <text evidence="3 4">In the N-terminal section; belongs to the HFCD (homo-oligomeric flavin containing Cys decarboxylase) superfamily.</text>
</comment>
<dbReference type="InterPro" id="IPR035929">
    <property type="entry name" value="CoaB-like_sf"/>
</dbReference>
<keyword evidence="3" id="KW-0479">Metal-binding</keyword>
<dbReference type="STRING" id="1938817.SAMN06296008_10349"/>
<feature type="region of interest" description="Phosphopantothenoylcysteine decarboxylase" evidence="3">
    <location>
        <begin position="1"/>
        <end position="205"/>
    </location>
</feature>
<keyword evidence="2 3" id="KW-0456">Lyase</keyword>
<comment type="function">
    <text evidence="3">Catalyzes two sequential steps in the biosynthesis of coenzyme A. In the first step cysteine is conjugated to 4'-phosphopantothenate to form 4-phosphopantothenoylcysteine. In the second step the latter compound is decarboxylated to form 4'-phosphopantotheine.</text>
</comment>
<dbReference type="UniPathway" id="UPA00241">
    <property type="reaction ID" value="UER00353"/>
</dbReference>
<feature type="binding site" evidence="3">
    <location>
        <position position="306"/>
    </location>
    <ligand>
        <name>CTP</name>
        <dbReference type="ChEBI" id="CHEBI:37563"/>
    </ligand>
</feature>
<gene>
    <name evidence="3" type="primary">coaBC</name>
    <name evidence="7" type="ORF">SAMN06296008_10349</name>
</gene>
<dbReference type="GO" id="GO:0071513">
    <property type="term" value="C:phosphopantothenoylcysteine decarboxylase complex"/>
    <property type="evidence" value="ECO:0007669"/>
    <property type="project" value="TreeGrafter"/>
</dbReference>
<proteinExistence type="inferred from homology"/>
<feature type="binding site" evidence="3">
    <location>
        <begin position="324"/>
        <end position="327"/>
    </location>
    <ligand>
        <name>CTP</name>
        <dbReference type="ChEBI" id="CHEBI:37563"/>
    </ligand>
</feature>
<dbReference type="EC" id="4.1.1.36" evidence="3"/>
<feature type="binding site" evidence="3">
    <location>
        <position position="362"/>
    </location>
    <ligand>
        <name>CTP</name>
        <dbReference type="ChEBI" id="CHEBI:37563"/>
    </ligand>
</feature>
<feature type="binding site" evidence="3">
    <location>
        <position position="296"/>
    </location>
    <ligand>
        <name>CTP</name>
        <dbReference type="ChEBI" id="CHEBI:37563"/>
    </ligand>
</feature>
<dbReference type="RefSeq" id="WP_084282776.1">
    <property type="nucleotide sequence ID" value="NZ_FWXJ01000003.1"/>
</dbReference>
<comment type="cofactor">
    <cofactor evidence="3">
        <name>FMN</name>
        <dbReference type="ChEBI" id="CHEBI:58210"/>
    </cofactor>
    <text evidence="3">Binds 1 FMN per subunit.</text>
</comment>
<dbReference type="InterPro" id="IPR005252">
    <property type="entry name" value="CoaBC"/>
</dbReference>
<keyword evidence="3" id="KW-0460">Magnesium</keyword>
<keyword evidence="1 3" id="KW-0210">Decarboxylase</keyword>
<dbReference type="EC" id="6.3.2.5" evidence="3"/>
<protein>
    <recommendedName>
        <fullName evidence="3">Coenzyme A biosynthesis bifunctional protein CoaBC</fullName>
    </recommendedName>
    <alternativeName>
        <fullName evidence="3">DNA/pantothenate metabolism flavoprotein</fullName>
    </alternativeName>
    <alternativeName>
        <fullName evidence="3">Phosphopantothenoylcysteine synthetase/decarboxylase</fullName>
        <shortName evidence="3">PPCS-PPCDC</shortName>
    </alternativeName>
    <domain>
        <recommendedName>
            <fullName evidence="3">Phosphopantothenoylcysteine decarboxylase</fullName>
            <shortName evidence="3">PPC decarboxylase</shortName>
            <shortName evidence="3">PPC-DC</shortName>
            <ecNumber evidence="3">4.1.1.36</ecNumber>
        </recommendedName>
        <alternativeName>
            <fullName evidence="3">CoaC</fullName>
        </alternativeName>
    </domain>
    <domain>
        <recommendedName>
            <fullName evidence="3">Phosphopantothenate--cysteine ligase</fullName>
            <ecNumber evidence="3">6.3.2.5</ecNumber>
        </recommendedName>
        <alternativeName>
            <fullName evidence="3">CoaB</fullName>
        </alternativeName>
        <alternativeName>
            <fullName evidence="3">Phosphopantothenoylcysteine synthetase</fullName>
            <shortName evidence="3">PPC synthetase</shortName>
            <shortName evidence="3">PPC-S</shortName>
        </alternativeName>
    </domain>
</protein>
<dbReference type="InterPro" id="IPR036551">
    <property type="entry name" value="Flavin_trans-like"/>
</dbReference>
<evidence type="ECO:0000256" key="2">
    <source>
        <dbReference type="ARBA" id="ARBA00023239"/>
    </source>
</evidence>
<dbReference type="GO" id="GO:0004632">
    <property type="term" value="F:phosphopantothenate--cysteine ligase activity"/>
    <property type="evidence" value="ECO:0007669"/>
    <property type="project" value="UniProtKB-UniRule"/>
</dbReference>
<dbReference type="EMBL" id="FWXJ01000003">
    <property type="protein sequence ID" value="SMC35356.1"/>
    <property type="molecule type" value="Genomic_DNA"/>
</dbReference>
<comment type="function">
    <text evidence="4">Catalyzes two steps in the biosynthesis of coenzyme A. In the first step cysteine is conjugated to 4'-phosphopantothenate to form 4-phosphopantothenoylcysteine, in the latter compound is decarboxylated to form 4'-phosphopantotheine.</text>
</comment>
<feature type="domain" description="Flavoprotein" evidence="5">
    <location>
        <begin position="13"/>
        <end position="193"/>
    </location>
</feature>